<accession>A0AAN0X6L1</accession>
<evidence type="ECO:0000313" key="2">
    <source>
        <dbReference type="Proteomes" id="UP000075229"/>
    </source>
</evidence>
<protein>
    <submittedName>
        <fullName evidence="1">Uncharacterized protein</fullName>
    </submittedName>
</protein>
<reference evidence="1 2" key="1">
    <citation type="submission" date="2016-03" db="EMBL/GenBank/DDBJ databases">
        <title>Borrelia hermsii Genome sequencing and assembly.</title>
        <authorList>
            <person name="Bontemps-Gallo S."/>
            <person name="Stewart S."/>
        </authorList>
    </citation>
    <scope>NUCLEOTIDE SEQUENCE [LARGE SCALE GENOMIC DNA]</scope>
    <source>
        <strain evidence="1 2">DAH-2E7</strain>
        <plasmid evidence="2">unnamed 1</plasmid>
    </source>
</reference>
<proteinExistence type="predicted"/>
<name>A0AAN0X6L1_BORHE</name>
<dbReference type="Proteomes" id="UP000075229">
    <property type="component" value="Plasmid unnamed"/>
</dbReference>
<gene>
    <name evidence="1" type="ORF">A0V01_06085</name>
</gene>
<organism evidence="1 2">
    <name type="scientific">Borrelia hermsii</name>
    <dbReference type="NCBI Taxonomy" id="140"/>
    <lineage>
        <taxon>Bacteria</taxon>
        <taxon>Pseudomonadati</taxon>
        <taxon>Spirochaetota</taxon>
        <taxon>Spirochaetia</taxon>
        <taxon>Spirochaetales</taxon>
        <taxon>Borreliaceae</taxon>
        <taxon>Borrelia</taxon>
    </lineage>
</organism>
<evidence type="ECO:0000313" key="1">
    <source>
        <dbReference type="EMBL" id="AMR76158.1"/>
    </source>
</evidence>
<dbReference type="AlphaFoldDB" id="A0AAN0X6L1"/>
<geneLocation type="plasmid" evidence="2">
    <name>unnamed 1</name>
</geneLocation>
<dbReference type="EMBL" id="CP014814">
    <property type="protein sequence ID" value="AMR76158.1"/>
    <property type="molecule type" value="Genomic_DNA"/>
</dbReference>
<sequence length="65" mass="7609">MKNEINWIKHNEKPLMHLINQALLSRSVGSLPNQGGLFEQNYWFVLVLNELNLYIKKLENESIGK</sequence>
<keyword evidence="1" id="KW-0614">Plasmid</keyword>